<dbReference type="CDD" id="cd07816">
    <property type="entry name" value="Bet_v1-like"/>
    <property type="match status" value="1"/>
</dbReference>
<organism evidence="2 3">
    <name type="scientific">Erythranthe guttata</name>
    <name type="common">Yellow monkey flower</name>
    <name type="synonym">Mimulus guttatus</name>
    <dbReference type="NCBI Taxonomy" id="4155"/>
    <lineage>
        <taxon>Eukaryota</taxon>
        <taxon>Viridiplantae</taxon>
        <taxon>Streptophyta</taxon>
        <taxon>Embryophyta</taxon>
        <taxon>Tracheophyta</taxon>
        <taxon>Spermatophyta</taxon>
        <taxon>Magnoliopsida</taxon>
        <taxon>eudicotyledons</taxon>
        <taxon>Gunneridae</taxon>
        <taxon>Pentapetalae</taxon>
        <taxon>asterids</taxon>
        <taxon>lamiids</taxon>
        <taxon>Lamiales</taxon>
        <taxon>Phrymaceae</taxon>
        <taxon>Erythranthe</taxon>
    </lineage>
</organism>
<name>A0A022QUF0_ERYGU</name>
<dbReference type="EMBL" id="KI630863">
    <property type="protein sequence ID" value="EYU32312.1"/>
    <property type="molecule type" value="Genomic_DNA"/>
</dbReference>
<dbReference type="InterPro" id="IPR023393">
    <property type="entry name" value="START-like_dom_sf"/>
</dbReference>
<dbReference type="KEGG" id="egt:105963622"/>
<dbReference type="SUPFAM" id="SSF55961">
    <property type="entry name" value="Bet v1-like"/>
    <property type="match status" value="1"/>
</dbReference>
<dbReference type="Proteomes" id="UP000030748">
    <property type="component" value="Unassembled WGS sequence"/>
</dbReference>
<evidence type="ECO:0000259" key="1">
    <source>
        <dbReference type="SMART" id="SM01037"/>
    </source>
</evidence>
<dbReference type="Pfam" id="PF00407">
    <property type="entry name" value="Bet_v_1"/>
    <property type="match status" value="1"/>
</dbReference>
<dbReference type="eggNOG" id="ENOG502RN75">
    <property type="taxonomic scope" value="Eukaryota"/>
</dbReference>
<dbReference type="PhylomeDB" id="A0A022QUF0"/>
<feature type="domain" description="Bet v I/Major latex protein" evidence="1">
    <location>
        <begin position="3"/>
        <end position="150"/>
    </location>
</feature>
<sequence>MAFLRNKLVAHVAFKAGGDVYHRLFTNNPPHLTKVTPSKFQSCELHEGTFGTNGSILQWTYTVDGEVQTCKQIIQNVDEEKKQFSYKFIEGDLLELYKDFVVTCHVETRDGVDYITWTIDYELLKADNPHPINILKFVIGFTKDIETHMFG</sequence>
<gene>
    <name evidence="2" type="ORF">MIMGU_mgv1a015629mg</name>
</gene>
<dbReference type="InterPro" id="IPR051761">
    <property type="entry name" value="MLP-like_ligand-binding"/>
</dbReference>
<dbReference type="OMA" id="CELHEGT"/>
<keyword evidence="3" id="KW-1185">Reference proteome</keyword>
<dbReference type="OrthoDB" id="1858121at2759"/>
<evidence type="ECO:0000313" key="3">
    <source>
        <dbReference type="Proteomes" id="UP000030748"/>
    </source>
</evidence>
<dbReference type="InterPro" id="IPR000916">
    <property type="entry name" value="Bet_v_I/MLP"/>
</dbReference>
<protein>
    <recommendedName>
        <fullName evidence="1">Bet v I/Major latex protein domain-containing protein</fullName>
    </recommendedName>
</protein>
<reference evidence="2 3" key="1">
    <citation type="journal article" date="2013" name="Proc. Natl. Acad. Sci. U.S.A.">
        <title>Fine-scale variation in meiotic recombination in Mimulus inferred from population shotgun sequencing.</title>
        <authorList>
            <person name="Hellsten U."/>
            <person name="Wright K.M."/>
            <person name="Jenkins J."/>
            <person name="Shu S."/>
            <person name="Yuan Y."/>
            <person name="Wessler S.R."/>
            <person name="Schmutz J."/>
            <person name="Willis J.H."/>
            <person name="Rokhsar D.S."/>
        </authorList>
    </citation>
    <scope>NUCLEOTIDE SEQUENCE [LARGE SCALE GENOMIC DNA]</scope>
    <source>
        <strain evidence="3">cv. DUN x IM62</strain>
    </source>
</reference>
<dbReference type="SMART" id="SM01037">
    <property type="entry name" value="Bet_v_1"/>
    <property type="match status" value="1"/>
</dbReference>
<dbReference type="STRING" id="4155.A0A022QUF0"/>
<proteinExistence type="predicted"/>
<dbReference type="AlphaFoldDB" id="A0A022QUF0"/>
<dbReference type="Gene3D" id="3.30.530.20">
    <property type="match status" value="1"/>
</dbReference>
<accession>A0A022QUF0</accession>
<dbReference type="GO" id="GO:0006952">
    <property type="term" value="P:defense response"/>
    <property type="evidence" value="ECO:0007669"/>
    <property type="project" value="InterPro"/>
</dbReference>
<evidence type="ECO:0000313" key="2">
    <source>
        <dbReference type="EMBL" id="EYU32312.1"/>
    </source>
</evidence>
<dbReference type="PANTHER" id="PTHR31907">
    <property type="entry name" value="MLP-LIKE PROTEIN 423"/>
    <property type="match status" value="1"/>
</dbReference>